<dbReference type="PANTHER" id="PTHR33644">
    <property type="entry name" value="U-BOX DOMAIN-CONTAINING PROTEIN 62-RELATED"/>
    <property type="match status" value="1"/>
</dbReference>
<dbReference type="SMART" id="SM00510">
    <property type="entry name" value="TFS2M"/>
    <property type="match status" value="1"/>
</dbReference>
<dbReference type="PROSITE" id="PS51321">
    <property type="entry name" value="TFIIS_CENTRAL"/>
    <property type="match status" value="1"/>
</dbReference>
<dbReference type="Gene3D" id="1.10.472.30">
    <property type="entry name" value="Transcription elongation factor S-II, central domain"/>
    <property type="match status" value="1"/>
</dbReference>
<evidence type="ECO:0000256" key="5">
    <source>
        <dbReference type="ARBA" id="ARBA00023242"/>
    </source>
</evidence>
<evidence type="ECO:0000259" key="8">
    <source>
        <dbReference type="PROSITE" id="PS51133"/>
    </source>
</evidence>
<dbReference type="Pfam" id="PF08711">
    <property type="entry name" value="Med26"/>
    <property type="match status" value="1"/>
</dbReference>
<evidence type="ECO:0000256" key="6">
    <source>
        <dbReference type="PROSITE-ProRule" id="PRU00472"/>
    </source>
</evidence>
<dbReference type="Gene3D" id="2.20.25.10">
    <property type="match status" value="1"/>
</dbReference>
<dbReference type="InterPro" id="IPR006289">
    <property type="entry name" value="TFSII"/>
</dbReference>
<dbReference type="FunFam" id="2.20.25.10:FF:000001">
    <property type="entry name" value="Probable Transcription elongation factor S-II"/>
    <property type="match status" value="1"/>
</dbReference>
<dbReference type="InterPro" id="IPR035441">
    <property type="entry name" value="TFIIS/LEDGF_dom_sf"/>
</dbReference>
<dbReference type="InterPro" id="IPR003618">
    <property type="entry name" value="TFIIS_cen_dom"/>
</dbReference>
<dbReference type="GO" id="GO:0005634">
    <property type="term" value="C:nucleus"/>
    <property type="evidence" value="ECO:0007669"/>
    <property type="project" value="UniProtKB-SubCell"/>
</dbReference>
<organism evidence="10">
    <name type="scientific">Oryza nivara</name>
    <name type="common">Indian wild rice</name>
    <name type="synonym">Oryza sativa f. spontanea</name>
    <dbReference type="NCBI Taxonomy" id="4536"/>
    <lineage>
        <taxon>Eukaryota</taxon>
        <taxon>Viridiplantae</taxon>
        <taxon>Streptophyta</taxon>
        <taxon>Embryophyta</taxon>
        <taxon>Tracheophyta</taxon>
        <taxon>Spermatophyta</taxon>
        <taxon>Magnoliopsida</taxon>
        <taxon>Liliopsida</taxon>
        <taxon>Poales</taxon>
        <taxon>Poaceae</taxon>
        <taxon>BOP clade</taxon>
        <taxon>Oryzoideae</taxon>
        <taxon>Oryzeae</taxon>
        <taxon>Oryzinae</taxon>
        <taxon>Oryza</taxon>
    </lineage>
</organism>
<evidence type="ECO:0000256" key="7">
    <source>
        <dbReference type="SAM" id="MobiDB-lite"/>
    </source>
</evidence>
<feature type="region of interest" description="Disordered" evidence="7">
    <location>
        <begin position="34"/>
        <end position="100"/>
    </location>
</feature>
<evidence type="ECO:0000313" key="10">
    <source>
        <dbReference type="EnsemblPlants" id="ONIVA03G40370.1"/>
    </source>
</evidence>
<dbReference type="SMART" id="SM00440">
    <property type="entry name" value="ZnF_C2C2"/>
    <property type="match status" value="1"/>
</dbReference>
<evidence type="ECO:0000313" key="11">
    <source>
        <dbReference type="Proteomes" id="UP000006591"/>
    </source>
</evidence>
<dbReference type="CDD" id="cd13749">
    <property type="entry name" value="Zn-ribbon_TFIIS"/>
    <property type="match status" value="1"/>
</dbReference>
<feature type="compositionally biased region" description="Basic and acidic residues" evidence="7">
    <location>
        <begin position="389"/>
        <end position="400"/>
    </location>
</feature>
<evidence type="ECO:0008006" key="12">
    <source>
        <dbReference type="Google" id="ProtNLM"/>
    </source>
</evidence>
<dbReference type="eggNOG" id="KOG1105">
    <property type="taxonomic scope" value="Eukaryota"/>
</dbReference>
<feature type="region of interest" description="Disordered" evidence="7">
    <location>
        <begin position="239"/>
        <end position="265"/>
    </location>
</feature>
<sequence>MASPPPGAHRAASSSGALAPAAFPAAAHFASRAAAPFLRQQPHPGGGGDSDGDNAVEEVDEGDDDEDDEEEEAELADGAPCSSQQRCASTPGIGRAGMNRGNGMRQIEEEQQWQHSHIYNCGNEQYGHASSREDEPSTIPREMRVENGYGVIGRREGGPASSYWDLLRAHLSDPLTGILMDDAMILSCGHSYGSNGMQHIYRMKACGKCGQPITEDSIRPNLALRLAVQAFKREEESAKSLKRRRERLEQDKCGNDEPNPTEISRGKGVQFPFAVFDRVIIKGNKRTPERFVGRVAVVTAQCLNGWYVVKTLDNAESVKLQYRSLAKFTDGGQSSAMVGKRLRYLTKHPHSDIQSMATDLLGYWKKVVIEEGKKNGTTENVGSTNSAARAEKAQPMKVDKSSASGSVKPEKREVNVRGQKPESIKVEKITNNDSKNQQVKVERAPKEATRTPDTKKPSSVPNGPPKLTSLVKCNDPTRDKIRELLADAFSRVHGETSKDDREEVRNILDEVDARDPFRVAVTVESALFERLGRSTGAHKAKYRSIMFNLRADNNTDFRRRVLLGQVRPERLVDISPEEMASDARKLENKQIKEKALFDCERGGAPKATTDQFKCGRCGQRKTTYYQLQTRSADEPMTTFVTCVNCNNHWKFC</sequence>
<dbReference type="SUPFAM" id="SSF46942">
    <property type="entry name" value="Elongation factor TFIIS domain 2"/>
    <property type="match status" value="1"/>
</dbReference>
<dbReference type="Pfam" id="PF07500">
    <property type="entry name" value="TFIIS_M"/>
    <property type="match status" value="1"/>
</dbReference>
<feature type="compositionally biased region" description="Basic and acidic residues" evidence="7">
    <location>
        <begin position="246"/>
        <end position="255"/>
    </location>
</feature>
<dbReference type="STRING" id="4536.A0A0E0GVI9"/>
<feature type="compositionally biased region" description="Acidic residues" evidence="7">
    <location>
        <begin position="50"/>
        <end position="75"/>
    </location>
</feature>
<dbReference type="SUPFAM" id="SSF57783">
    <property type="entry name" value="Zinc beta-ribbon"/>
    <property type="match status" value="1"/>
</dbReference>
<feature type="domain" description="TFIIS central" evidence="9">
    <location>
        <begin position="477"/>
        <end position="607"/>
    </location>
</feature>
<dbReference type="PANTHER" id="PTHR33644:SF5">
    <property type="entry name" value="U-BOX DOMAIN-CONTAINING PROTEIN 62"/>
    <property type="match status" value="1"/>
</dbReference>
<proteinExistence type="predicted"/>
<feature type="compositionally biased region" description="Basic and acidic residues" evidence="7">
    <location>
        <begin position="408"/>
        <end position="430"/>
    </location>
</feature>
<comment type="subcellular location">
    <subcellularLocation>
        <location evidence="1">Nucleus</location>
    </subcellularLocation>
</comment>
<name>A0A0E0GVI9_ORYNI</name>
<evidence type="ECO:0000259" key="9">
    <source>
        <dbReference type="PROSITE" id="PS51321"/>
    </source>
</evidence>
<feature type="region of interest" description="Disordered" evidence="7">
    <location>
        <begin position="375"/>
        <end position="470"/>
    </location>
</feature>
<evidence type="ECO:0000256" key="4">
    <source>
        <dbReference type="ARBA" id="ARBA00022833"/>
    </source>
</evidence>
<feature type="domain" description="TFIIS-type" evidence="8">
    <location>
        <begin position="610"/>
        <end position="650"/>
    </location>
</feature>
<reference evidence="10" key="1">
    <citation type="submission" date="2015-04" db="UniProtKB">
        <authorList>
            <consortium name="EnsemblPlants"/>
        </authorList>
    </citation>
    <scope>IDENTIFICATION</scope>
    <source>
        <strain evidence="10">SL10</strain>
    </source>
</reference>
<dbReference type="InterPro" id="IPR036575">
    <property type="entry name" value="TFIIS_cen_dom_sf"/>
</dbReference>
<evidence type="ECO:0000256" key="2">
    <source>
        <dbReference type="ARBA" id="ARBA00022723"/>
    </source>
</evidence>
<dbReference type="InterPro" id="IPR001222">
    <property type="entry name" value="Znf_TFIIS"/>
</dbReference>
<dbReference type="InterPro" id="IPR013083">
    <property type="entry name" value="Znf_RING/FYVE/PHD"/>
</dbReference>
<dbReference type="PROSITE" id="PS51133">
    <property type="entry name" value="ZF_TFIIS_2"/>
    <property type="match status" value="1"/>
</dbReference>
<dbReference type="Pfam" id="PF23112">
    <property type="entry name" value="PUB62-63_C"/>
    <property type="match status" value="1"/>
</dbReference>
<dbReference type="GO" id="GO:0006368">
    <property type="term" value="P:transcription elongation by RNA polymerase II"/>
    <property type="evidence" value="ECO:0007669"/>
    <property type="project" value="InterPro"/>
</dbReference>
<dbReference type="HOGENOM" id="CLU_420590_0_0_1"/>
<dbReference type="Proteomes" id="UP000006591">
    <property type="component" value="Chromosome 3"/>
</dbReference>
<dbReference type="AlphaFoldDB" id="A0A0E0GVI9"/>
<dbReference type="InterPro" id="IPR017923">
    <property type="entry name" value="TFIIS_N"/>
</dbReference>
<reference evidence="10" key="2">
    <citation type="submission" date="2018-04" db="EMBL/GenBank/DDBJ databases">
        <title>OnivRS2 (Oryza nivara Reference Sequence Version 2).</title>
        <authorList>
            <person name="Zhang J."/>
            <person name="Kudrna D."/>
            <person name="Lee S."/>
            <person name="Talag J."/>
            <person name="Rajasekar S."/>
            <person name="Welchert J."/>
            <person name="Hsing Y.-I."/>
            <person name="Wing R.A."/>
        </authorList>
    </citation>
    <scope>NUCLEOTIDE SEQUENCE [LARGE SCALE GENOMIC DNA]</scope>
    <source>
        <strain evidence="10">SL10</strain>
    </source>
</reference>
<keyword evidence="3 6" id="KW-0863">Zinc-finger</keyword>
<dbReference type="Gene3D" id="1.20.930.10">
    <property type="entry name" value="Conserved domain common to transcription factors TFIIS, elongin A, CRSP70"/>
    <property type="match status" value="1"/>
</dbReference>
<keyword evidence="5" id="KW-0539">Nucleus</keyword>
<dbReference type="GO" id="GO:0003676">
    <property type="term" value="F:nucleic acid binding"/>
    <property type="evidence" value="ECO:0007669"/>
    <property type="project" value="InterPro"/>
</dbReference>
<keyword evidence="11" id="KW-1185">Reference proteome</keyword>
<feature type="compositionally biased region" description="Basic and acidic residues" evidence="7">
    <location>
        <begin position="440"/>
        <end position="456"/>
    </location>
</feature>
<dbReference type="SUPFAM" id="SSF47676">
    <property type="entry name" value="Conserved domain common to transcription factors TFIIS, elongin A, CRSP70"/>
    <property type="match status" value="1"/>
</dbReference>
<dbReference type="NCBIfam" id="TIGR01385">
    <property type="entry name" value="TFSII"/>
    <property type="match status" value="1"/>
</dbReference>
<evidence type="ECO:0000256" key="1">
    <source>
        <dbReference type="ARBA" id="ARBA00004123"/>
    </source>
</evidence>
<protein>
    <recommendedName>
        <fullName evidence="12">TFIIS central domain-containing protein</fullName>
    </recommendedName>
</protein>
<dbReference type="InterPro" id="IPR057649">
    <property type="entry name" value="PUB62-63_C"/>
</dbReference>
<dbReference type="SUPFAM" id="SSF57850">
    <property type="entry name" value="RING/U-box"/>
    <property type="match status" value="1"/>
</dbReference>
<accession>A0A0E0GVI9</accession>
<dbReference type="Gramene" id="ONIVA03G40370.1">
    <property type="protein sequence ID" value="ONIVA03G40370.1"/>
    <property type="gene ID" value="ONIVA03G40370"/>
</dbReference>
<feature type="compositionally biased region" description="Polar residues" evidence="7">
    <location>
        <begin position="377"/>
        <end position="387"/>
    </location>
</feature>
<dbReference type="GO" id="GO:0008270">
    <property type="term" value="F:zinc ion binding"/>
    <property type="evidence" value="ECO:0007669"/>
    <property type="project" value="UniProtKB-KW"/>
</dbReference>
<keyword evidence="2" id="KW-0479">Metal-binding</keyword>
<dbReference type="PROSITE" id="PS00466">
    <property type="entry name" value="ZF_TFIIS_1"/>
    <property type="match status" value="1"/>
</dbReference>
<evidence type="ECO:0000256" key="3">
    <source>
        <dbReference type="ARBA" id="ARBA00022771"/>
    </source>
</evidence>
<dbReference type="Pfam" id="PF01096">
    <property type="entry name" value="Zn_ribbon_TFIIS"/>
    <property type="match status" value="1"/>
</dbReference>
<dbReference type="EnsemblPlants" id="ONIVA03G40370.1">
    <property type="protein sequence ID" value="ONIVA03G40370.1"/>
    <property type="gene ID" value="ONIVA03G40370"/>
</dbReference>
<keyword evidence="4" id="KW-0862">Zinc</keyword>
<dbReference type="Gene3D" id="3.30.40.10">
    <property type="entry name" value="Zinc/RING finger domain, C3HC4 (zinc finger)"/>
    <property type="match status" value="1"/>
</dbReference>